<evidence type="ECO:0000256" key="1">
    <source>
        <dbReference type="ARBA" id="ARBA00000085"/>
    </source>
</evidence>
<proteinExistence type="predicted"/>
<dbReference type="InterPro" id="IPR011102">
    <property type="entry name" value="Sig_transdc_His_kinase_HWE"/>
</dbReference>
<dbReference type="InterPro" id="IPR035965">
    <property type="entry name" value="PAS-like_dom_sf"/>
</dbReference>
<keyword evidence="5" id="KW-0547">Nucleotide-binding</keyword>
<protein>
    <recommendedName>
        <fullName evidence="2">histidine kinase</fullName>
        <ecNumber evidence="2">2.7.13.3</ecNumber>
    </recommendedName>
</protein>
<dbReference type="PANTHER" id="PTHR41523:SF7">
    <property type="entry name" value="HISTIDINE KINASE"/>
    <property type="match status" value="1"/>
</dbReference>
<dbReference type="Pfam" id="PF07536">
    <property type="entry name" value="HWE_HK"/>
    <property type="match status" value="1"/>
</dbReference>
<evidence type="ECO:0000313" key="9">
    <source>
        <dbReference type="EMBL" id="QVM85937.1"/>
    </source>
</evidence>
<organism evidence="9 10">
    <name type="scientific">Novosphingobium decolorationis</name>
    <dbReference type="NCBI Taxonomy" id="2698673"/>
    <lineage>
        <taxon>Bacteria</taxon>
        <taxon>Pseudomonadati</taxon>
        <taxon>Pseudomonadota</taxon>
        <taxon>Alphaproteobacteria</taxon>
        <taxon>Sphingomonadales</taxon>
        <taxon>Sphingomonadaceae</taxon>
        <taxon>Novosphingobium</taxon>
    </lineage>
</organism>
<sequence>MRERVAAFDWSKTPLGPREQWPSELNIAVGQMLDSSFPKAIVWGPEFTTIHNDAFLPILGKKSTALGRSFADIWAEVWETIGPILERAYAGEPTYIEDFPLTINRSGSEERVWFTFCYSPLRLADGTVAGMLDTVVETTPKIRAQEELALVNQELGHRLKNTLSLVQAIASQTLRDATEQKAMDAFNARIGALGHAHDILLQADWLAASLEQVIQASIEPHDALGQVRSEGPSLEINHRSAVALSLMIHELATNAVKYGALSAPSGKVLVSWNVRGDTLQLSWHESGGPPVTAPTCNGFGSRLIDIGLGRRGIVDRRFEANGFKLDMRAPLADLV</sequence>
<evidence type="ECO:0000256" key="5">
    <source>
        <dbReference type="ARBA" id="ARBA00022741"/>
    </source>
</evidence>
<dbReference type="PANTHER" id="PTHR41523">
    <property type="entry name" value="TWO-COMPONENT SYSTEM SENSOR PROTEIN"/>
    <property type="match status" value="1"/>
</dbReference>
<dbReference type="SUPFAM" id="SSF55785">
    <property type="entry name" value="PYP-like sensor domain (PAS domain)"/>
    <property type="match status" value="1"/>
</dbReference>
<keyword evidence="10" id="KW-1185">Reference proteome</keyword>
<dbReference type="InterPro" id="IPR036890">
    <property type="entry name" value="HATPase_C_sf"/>
</dbReference>
<dbReference type="EC" id="2.7.13.3" evidence="2"/>
<keyword evidence="6" id="KW-0418">Kinase</keyword>
<keyword evidence="7" id="KW-0067">ATP-binding</keyword>
<evidence type="ECO:0000256" key="4">
    <source>
        <dbReference type="ARBA" id="ARBA00022679"/>
    </source>
</evidence>
<keyword evidence="4" id="KW-0808">Transferase</keyword>
<comment type="catalytic activity">
    <reaction evidence="1">
        <text>ATP + protein L-histidine = ADP + protein N-phospho-L-histidine.</text>
        <dbReference type="EC" id="2.7.13.3"/>
    </reaction>
</comment>
<dbReference type="Proteomes" id="UP000677126">
    <property type="component" value="Chromosome"/>
</dbReference>
<evidence type="ECO:0000256" key="6">
    <source>
        <dbReference type="ARBA" id="ARBA00022777"/>
    </source>
</evidence>
<dbReference type="SMART" id="SM00911">
    <property type="entry name" value="HWE_HK"/>
    <property type="match status" value="1"/>
</dbReference>
<gene>
    <name evidence="9" type="ORF">HT578_00425</name>
</gene>
<name>A0ABX8E9S1_9SPHN</name>
<evidence type="ECO:0000313" key="10">
    <source>
        <dbReference type="Proteomes" id="UP000677126"/>
    </source>
</evidence>
<evidence type="ECO:0000256" key="3">
    <source>
        <dbReference type="ARBA" id="ARBA00022553"/>
    </source>
</evidence>
<dbReference type="EMBL" id="CP054856">
    <property type="protein sequence ID" value="QVM85937.1"/>
    <property type="molecule type" value="Genomic_DNA"/>
</dbReference>
<evidence type="ECO:0000259" key="8">
    <source>
        <dbReference type="SMART" id="SM00911"/>
    </source>
</evidence>
<reference evidence="9 10" key="1">
    <citation type="journal article" date="2021" name="Int. J. Syst. Evol. Microbiol.">
        <title>Novosphingobium decolorationis sp. nov., an aniline blue-decolourizing bacterium isolated from East Pacific sediment.</title>
        <authorList>
            <person name="Chen X."/>
            <person name="Dong B."/>
            <person name="Chen T."/>
            <person name="Ren N."/>
            <person name="Wang J."/>
            <person name="Xu Y."/>
            <person name="Yang J."/>
            <person name="Zhu S."/>
            <person name="Chen J."/>
        </authorList>
    </citation>
    <scope>NUCLEOTIDE SEQUENCE [LARGE SCALE GENOMIC DNA]</scope>
    <source>
        <strain evidence="9 10">502str22</strain>
    </source>
</reference>
<evidence type="ECO:0000256" key="2">
    <source>
        <dbReference type="ARBA" id="ARBA00012438"/>
    </source>
</evidence>
<accession>A0ABX8E9S1</accession>
<dbReference type="Gene3D" id="3.30.450.20">
    <property type="entry name" value="PAS domain"/>
    <property type="match status" value="1"/>
</dbReference>
<feature type="domain" description="Signal transduction histidine kinase HWE region" evidence="8">
    <location>
        <begin position="154"/>
        <end position="233"/>
    </location>
</feature>
<dbReference type="Gene3D" id="3.30.565.10">
    <property type="entry name" value="Histidine kinase-like ATPase, C-terminal domain"/>
    <property type="match status" value="1"/>
</dbReference>
<keyword evidence="3" id="KW-0597">Phosphoprotein</keyword>
<evidence type="ECO:0000256" key="7">
    <source>
        <dbReference type="ARBA" id="ARBA00022840"/>
    </source>
</evidence>